<dbReference type="InterPro" id="IPR000182">
    <property type="entry name" value="GNAT_dom"/>
</dbReference>
<evidence type="ECO:0000313" key="3">
    <source>
        <dbReference type="Proteomes" id="UP001596160"/>
    </source>
</evidence>
<dbReference type="PANTHER" id="PTHR42791:SF1">
    <property type="entry name" value="N-ACETYLTRANSFERASE DOMAIN-CONTAINING PROTEIN"/>
    <property type="match status" value="1"/>
</dbReference>
<dbReference type="InterPro" id="IPR052523">
    <property type="entry name" value="Trichothecene_AcTrans"/>
</dbReference>
<dbReference type="Gene3D" id="3.40.630.30">
    <property type="match status" value="1"/>
</dbReference>
<organism evidence="2 3">
    <name type="scientific">Streptomyces amakusaensis</name>
    <dbReference type="NCBI Taxonomy" id="67271"/>
    <lineage>
        <taxon>Bacteria</taxon>
        <taxon>Bacillati</taxon>
        <taxon>Actinomycetota</taxon>
        <taxon>Actinomycetes</taxon>
        <taxon>Kitasatosporales</taxon>
        <taxon>Streptomycetaceae</taxon>
        <taxon>Streptomyces</taxon>
    </lineage>
</organism>
<dbReference type="EMBL" id="JBHSKP010000042">
    <property type="protein sequence ID" value="MFC5156796.1"/>
    <property type="molecule type" value="Genomic_DNA"/>
</dbReference>
<keyword evidence="2" id="KW-0808">Transferase</keyword>
<dbReference type="PROSITE" id="PS51186">
    <property type="entry name" value="GNAT"/>
    <property type="match status" value="1"/>
</dbReference>
<evidence type="ECO:0000313" key="2">
    <source>
        <dbReference type="EMBL" id="MFC5156796.1"/>
    </source>
</evidence>
<dbReference type="GO" id="GO:0016746">
    <property type="term" value="F:acyltransferase activity"/>
    <property type="evidence" value="ECO:0007669"/>
    <property type="project" value="UniProtKB-KW"/>
</dbReference>
<name>A0ABW0AUF8_9ACTN</name>
<dbReference type="Proteomes" id="UP001596160">
    <property type="component" value="Unassembled WGS sequence"/>
</dbReference>
<dbReference type="SUPFAM" id="SSF55729">
    <property type="entry name" value="Acyl-CoA N-acyltransferases (Nat)"/>
    <property type="match status" value="1"/>
</dbReference>
<dbReference type="CDD" id="cd04301">
    <property type="entry name" value="NAT_SF"/>
    <property type="match status" value="1"/>
</dbReference>
<dbReference type="Pfam" id="PF00583">
    <property type="entry name" value="Acetyltransf_1"/>
    <property type="match status" value="1"/>
</dbReference>
<dbReference type="PANTHER" id="PTHR42791">
    <property type="entry name" value="GNAT FAMILY ACETYLTRANSFERASE"/>
    <property type="match status" value="1"/>
</dbReference>
<gene>
    <name evidence="2" type="ORF">ACFPRH_34285</name>
</gene>
<comment type="caution">
    <text evidence="2">The sequence shown here is derived from an EMBL/GenBank/DDBJ whole genome shotgun (WGS) entry which is preliminary data.</text>
</comment>
<reference evidence="3" key="1">
    <citation type="journal article" date="2019" name="Int. J. Syst. Evol. Microbiol.">
        <title>The Global Catalogue of Microorganisms (GCM) 10K type strain sequencing project: providing services to taxonomists for standard genome sequencing and annotation.</title>
        <authorList>
            <consortium name="The Broad Institute Genomics Platform"/>
            <consortium name="The Broad Institute Genome Sequencing Center for Infectious Disease"/>
            <person name="Wu L."/>
            <person name="Ma J."/>
        </authorList>
    </citation>
    <scope>NUCLEOTIDE SEQUENCE [LARGE SCALE GENOMIC DNA]</scope>
    <source>
        <strain evidence="3">PCU 266</strain>
    </source>
</reference>
<proteinExistence type="predicted"/>
<protein>
    <submittedName>
        <fullName evidence="2">GNAT family N-acetyltransferase</fullName>
        <ecNumber evidence="2">2.3.1.-</ecNumber>
    </submittedName>
</protein>
<keyword evidence="2" id="KW-0012">Acyltransferase</keyword>
<evidence type="ECO:0000259" key="1">
    <source>
        <dbReference type="PROSITE" id="PS51186"/>
    </source>
</evidence>
<dbReference type="EC" id="2.3.1.-" evidence="2"/>
<feature type="domain" description="N-acetyltransferase" evidence="1">
    <location>
        <begin position="54"/>
        <end position="198"/>
    </location>
</feature>
<accession>A0ABW0AUF8</accession>
<dbReference type="RefSeq" id="WP_344486200.1">
    <property type="nucleotide sequence ID" value="NZ_BAAASB010000035.1"/>
</dbReference>
<keyword evidence="3" id="KW-1185">Reference proteome</keyword>
<sequence length="202" mass="22668">MSAVLRRADEGDRDTVIRLLDTAFRNDPVTLWLFPEEEHRRSAHPRLMAAFLDIVLRAGRVDLLADGSGTALWLPARDGDEAEEEQEPEDDTLSRTFAEIAPGNERVRTINRLTAEIHPDRAHEYLWLIAVDPAQQGRGRGTALLAPALERCDDEGTPAYLEATSPSSRALYQRHGFVPTEPALTLPDGPTLWPMWREPCPR</sequence>
<dbReference type="InterPro" id="IPR016181">
    <property type="entry name" value="Acyl_CoA_acyltransferase"/>
</dbReference>